<name>A0A6A7ASC2_9PLEO</name>
<accession>A0A6A7ASC2</accession>
<gene>
    <name evidence="2" type="ORF">T440DRAFT_253030</name>
</gene>
<sequence length="187" mass="20313">MARGGGETRKGGWSSVTGGSAGWQGTEEFGWRTSRAFVGLGGFACAWSAGMKRQRLCRCFRGRVVMVARGWLENLKELPPMWSSKLRCDRSWWCLGSWQTDGAMRTSSSRLTWTYQHRLYGSIILLSLANLHPTLASPTRISPHQSYVPRPCPSNPPKITHNGSPPSPIPTSASTPSPAPPAGGSAD</sequence>
<feature type="region of interest" description="Disordered" evidence="1">
    <location>
        <begin position="1"/>
        <end position="25"/>
    </location>
</feature>
<feature type="region of interest" description="Disordered" evidence="1">
    <location>
        <begin position="141"/>
        <end position="187"/>
    </location>
</feature>
<dbReference type="AlphaFoldDB" id="A0A6A7ASC2"/>
<evidence type="ECO:0000313" key="3">
    <source>
        <dbReference type="Proteomes" id="UP000799423"/>
    </source>
</evidence>
<proteinExistence type="predicted"/>
<feature type="compositionally biased region" description="Low complexity" evidence="1">
    <location>
        <begin position="170"/>
        <end position="187"/>
    </location>
</feature>
<evidence type="ECO:0000313" key="2">
    <source>
        <dbReference type="EMBL" id="KAF2845963.1"/>
    </source>
</evidence>
<evidence type="ECO:0000256" key="1">
    <source>
        <dbReference type="SAM" id="MobiDB-lite"/>
    </source>
</evidence>
<keyword evidence="3" id="KW-1185">Reference proteome</keyword>
<dbReference type="Proteomes" id="UP000799423">
    <property type="component" value="Unassembled WGS sequence"/>
</dbReference>
<organism evidence="2 3">
    <name type="scientific">Plenodomus tracheiphilus IPT5</name>
    <dbReference type="NCBI Taxonomy" id="1408161"/>
    <lineage>
        <taxon>Eukaryota</taxon>
        <taxon>Fungi</taxon>
        <taxon>Dikarya</taxon>
        <taxon>Ascomycota</taxon>
        <taxon>Pezizomycotina</taxon>
        <taxon>Dothideomycetes</taxon>
        <taxon>Pleosporomycetidae</taxon>
        <taxon>Pleosporales</taxon>
        <taxon>Pleosporineae</taxon>
        <taxon>Leptosphaeriaceae</taxon>
        <taxon>Plenodomus</taxon>
    </lineage>
</organism>
<dbReference type="EMBL" id="MU006340">
    <property type="protein sequence ID" value="KAF2845963.1"/>
    <property type="molecule type" value="Genomic_DNA"/>
</dbReference>
<feature type="compositionally biased region" description="Basic and acidic residues" evidence="1">
    <location>
        <begin position="1"/>
        <end position="10"/>
    </location>
</feature>
<protein>
    <submittedName>
        <fullName evidence="2">Uncharacterized protein</fullName>
    </submittedName>
</protein>
<reference evidence="2" key="1">
    <citation type="submission" date="2020-01" db="EMBL/GenBank/DDBJ databases">
        <authorList>
            <consortium name="DOE Joint Genome Institute"/>
            <person name="Haridas S."/>
            <person name="Albert R."/>
            <person name="Binder M."/>
            <person name="Bloem J."/>
            <person name="Labutti K."/>
            <person name="Salamov A."/>
            <person name="Andreopoulos B."/>
            <person name="Baker S.E."/>
            <person name="Barry K."/>
            <person name="Bills G."/>
            <person name="Bluhm B.H."/>
            <person name="Cannon C."/>
            <person name="Castanera R."/>
            <person name="Culley D.E."/>
            <person name="Daum C."/>
            <person name="Ezra D."/>
            <person name="Gonzalez J.B."/>
            <person name="Henrissat B."/>
            <person name="Kuo A."/>
            <person name="Liang C."/>
            <person name="Lipzen A."/>
            <person name="Lutzoni F."/>
            <person name="Magnuson J."/>
            <person name="Mondo S."/>
            <person name="Nolan M."/>
            <person name="Ohm R."/>
            <person name="Pangilinan J."/>
            <person name="Park H.-J."/>
            <person name="Ramirez L."/>
            <person name="Alfaro M."/>
            <person name="Sun H."/>
            <person name="Tritt A."/>
            <person name="Yoshinaga Y."/>
            <person name="Zwiers L.-H."/>
            <person name="Turgeon B.G."/>
            <person name="Goodwin S.B."/>
            <person name="Spatafora J.W."/>
            <person name="Crous P.W."/>
            <person name="Grigoriev I.V."/>
        </authorList>
    </citation>
    <scope>NUCLEOTIDE SEQUENCE</scope>
    <source>
        <strain evidence="2">IPT5</strain>
    </source>
</reference>